<proteinExistence type="predicted"/>
<sequence length="79" mass="9510">MLSLSMINKQYEEVLLLKTTHAIKFLKLSHLLTYMRKNYFVPPIENEKWEAENRKVIALYRKIIISRNSYKSQKLMAYS</sequence>
<dbReference type="Proteomes" id="UP000182762">
    <property type="component" value="Unassembled WGS sequence"/>
</dbReference>
<organism evidence="1 2">
    <name type="scientific">Priestia endophytica DSM 13796</name>
    <dbReference type="NCBI Taxonomy" id="1121089"/>
    <lineage>
        <taxon>Bacteria</taxon>
        <taxon>Bacillati</taxon>
        <taxon>Bacillota</taxon>
        <taxon>Bacilli</taxon>
        <taxon>Bacillales</taxon>
        <taxon>Bacillaceae</taxon>
        <taxon>Priestia</taxon>
    </lineage>
</organism>
<dbReference type="RefSeq" id="WP_061802542.1">
    <property type="nucleotide sequence ID" value="NZ_FOXX01000013.1"/>
</dbReference>
<evidence type="ECO:0000313" key="2">
    <source>
        <dbReference type="Proteomes" id="UP000182762"/>
    </source>
</evidence>
<comment type="caution">
    <text evidence="1">The sequence shown here is derived from an EMBL/GenBank/DDBJ whole genome shotgun (WGS) entry which is preliminary data.</text>
</comment>
<gene>
    <name evidence="1" type="ORF">SAMN02745910_04148</name>
</gene>
<keyword evidence="2" id="KW-1185">Reference proteome</keyword>
<dbReference type="GeneID" id="93712713"/>
<evidence type="ECO:0008006" key="3">
    <source>
        <dbReference type="Google" id="ProtNLM"/>
    </source>
</evidence>
<name>A0A1I6BT41_9BACI</name>
<reference evidence="1 2" key="1">
    <citation type="submission" date="2016-10" db="EMBL/GenBank/DDBJ databases">
        <authorList>
            <person name="Varghese N."/>
            <person name="Submissions S."/>
        </authorList>
    </citation>
    <scope>NUCLEOTIDE SEQUENCE [LARGE SCALE GENOMIC DNA]</scope>
    <source>
        <strain evidence="1 2">DSM 13796</strain>
    </source>
</reference>
<protein>
    <recommendedName>
        <fullName evidence="3">Transposase</fullName>
    </recommendedName>
</protein>
<accession>A0A1I6BT41</accession>
<evidence type="ECO:0000313" key="1">
    <source>
        <dbReference type="EMBL" id="SFQ84027.1"/>
    </source>
</evidence>
<dbReference type="EMBL" id="FOXX01000013">
    <property type="protein sequence ID" value="SFQ84027.1"/>
    <property type="molecule type" value="Genomic_DNA"/>
</dbReference>